<dbReference type="AlphaFoldDB" id="A0A2H0WSN0"/>
<gene>
    <name evidence="5 7" type="primary">rpsU</name>
    <name evidence="7" type="ORF">COT62_02550</name>
</gene>
<evidence type="ECO:0000256" key="2">
    <source>
        <dbReference type="ARBA" id="ARBA00022980"/>
    </source>
</evidence>
<dbReference type="GO" id="GO:0005840">
    <property type="term" value="C:ribosome"/>
    <property type="evidence" value="ECO:0007669"/>
    <property type="project" value="UniProtKB-KW"/>
</dbReference>
<reference evidence="8" key="1">
    <citation type="submission" date="2017-09" db="EMBL/GenBank/DDBJ databases">
        <title>Depth-based differentiation of microbial function through sediment-hosted aquifers and enrichment of novel symbionts in the deep terrestrial subsurface.</title>
        <authorList>
            <person name="Probst A.J."/>
            <person name="Ladd B."/>
            <person name="Jarett J.K."/>
            <person name="Geller-Mcgrath D.E."/>
            <person name="Sieber C.M.K."/>
            <person name="Emerson J.B."/>
            <person name="Anantharaman K."/>
            <person name="Thomas B.C."/>
            <person name="Malmstrom R."/>
            <person name="Stieglmeier M."/>
            <person name="Klingl A."/>
            <person name="Woyke T."/>
            <person name="Ryan C.M."/>
            <person name="Banfield J.F."/>
        </authorList>
    </citation>
    <scope>NUCLEOTIDE SEQUENCE [LARGE SCALE GENOMIC DNA]</scope>
</reference>
<comment type="similarity">
    <text evidence="1 5">Belongs to the bacterial ribosomal protein bS21 family.</text>
</comment>
<evidence type="ECO:0000256" key="4">
    <source>
        <dbReference type="ARBA" id="ARBA00035135"/>
    </source>
</evidence>
<sequence length="80" mass="9670">MFVVRGGVVMVVIIKKKGESKDSLFRKFTRSFIDENIVDDVRKRQFYKKPSLLRKEKEKERLKNRGKRSVYPKFSQRHRP</sequence>
<organism evidence="7 8">
    <name type="scientific">Candidatus Roizmanbacteria bacterium CG09_land_8_20_14_0_10_41_9</name>
    <dbReference type="NCBI Taxonomy" id="1974850"/>
    <lineage>
        <taxon>Bacteria</taxon>
        <taxon>Candidatus Roizmaniibacteriota</taxon>
    </lineage>
</organism>
<dbReference type="Proteomes" id="UP000231198">
    <property type="component" value="Unassembled WGS sequence"/>
</dbReference>
<protein>
    <recommendedName>
        <fullName evidence="4 5">Small ribosomal subunit protein bS21</fullName>
    </recommendedName>
</protein>
<comment type="caution">
    <text evidence="7">The sequence shown here is derived from an EMBL/GenBank/DDBJ whole genome shotgun (WGS) entry which is preliminary data.</text>
</comment>
<evidence type="ECO:0000256" key="1">
    <source>
        <dbReference type="ARBA" id="ARBA00006640"/>
    </source>
</evidence>
<feature type="compositionally biased region" description="Basic residues" evidence="6">
    <location>
        <begin position="64"/>
        <end position="80"/>
    </location>
</feature>
<evidence type="ECO:0000256" key="5">
    <source>
        <dbReference type="HAMAP-Rule" id="MF_00358"/>
    </source>
</evidence>
<keyword evidence="3 5" id="KW-0687">Ribonucleoprotein</keyword>
<dbReference type="HAMAP" id="MF_00358">
    <property type="entry name" value="Ribosomal_bS21"/>
    <property type="match status" value="1"/>
</dbReference>
<dbReference type="GO" id="GO:0003735">
    <property type="term" value="F:structural constituent of ribosome"/>
    <property type="evidence" value="ECO:0007669"/>
    <property type="project" value="InterPro"/>
</dbReference>
<accession>A0A2H0WSN0</accession>
<keyword evidence="2 5" id="KW-0689">Ribosomal protein</keyword>
<feature type="region of interest" description="Disordered" evidence="6">
    <location>
        <begin position="57"/>
        <end position="80"/>
    </location>
</feature>
<dbReference type="NCBIfam" id="TIGR00030">
    <property type="entry name" value="S21p"/>
    <property type="match status" value="1"/>
</dbReference>
<dbReference type="GO" id="GO:1990904">
    <property type="term" value="C:ribonucleoprotein complex"/>
    <property type="evidence" value="ECO:0007669"/>
    <property type="project" value="UniProtKB-KW"/>
</dbReference>
<dbReference type="GO" id="GO:0006412">
    <property type="term" value="P:translation"/>
    <property type="evidence" value="ECO:0007669"/>
    <property type="project" value="UniProtKB-UniRule"/>
</dbReference>
<evidence type="ECO:0000256" key="6">
    <source>
        <dbReference type="SAM" id="MobiDB-lite"/>
    </source>
</evidence>
<dbReference type="Gene3D" id="1.20.5.1150">
    <property type="entry name" value="Ribosomal protein S8"/>
    <property type="match status" value="1"/>
</dbReference>
<evidence type="ECO:0000313" key="7">
    <source>
        <dbReference type="EMBL" id="PIS15615.1"/>
    </source>
</evidence>
<dbReference type="InterPro" id="IPR001911">
    <property type="entry name" value="Ribosomal_bS21"/>
</dbReference>
<dbReference type="EMBL" id="PEZG01000057">
    <property type="protein sequence ID" value="PIS15615.1"/>
    <property type="molecule type" value="Genomic_DNA"/>
</dbReference>
<dbReference type="InterPro" id="IPR038380">
    <property type="entry name" value="Ribosomal_bS21_sf"/>
</dbReference>
<proteinExistence type="inferred from homology"/>
<evidence type="ECO:0000313" key="8">
    <source>
        <dbReference type="Proteomes" id="UP000231198"/>
    </source>
</evidence>
<evidence type="ECO:0000256" key="3">
    <source>
        <dbReference type="ARBA" id="ARBA00023274"/>
    </source>
</evidence>
<dbReference type="Pfam" id="PF01165">
    <property type="entry name" value="Ribosomal_S21"/>
    <property type="match status" value="1"/>
</dbReference>
<name>A0A2H0WSN0_9BACT</name>